<feature type="compositionally biased region" description="Polar residues" evidence="1">
    <location>
        <begin position="84"/>
        <end position="113"/>
    </location>
</feature>
<proteinExistence type="predicted"/>
<organism evidence="2 3">
    <name type="scientific">Pseudocercospora eumusae</name>
    <dbReference type="NCBI Taxonomy" id="321146"/>
    <lineage>
        <taxon>Eukaryota</taxon>
        <taxon>Fungi</taxon>
        <taxon>Dikarya</taxon>
        <taxon>Ascomycota</taxon>
        <taxon>Pezizomycotina</taxon>
        <taxon>Dothideomycetes</taxon>
        <taxon>Dothideomycetidae</taxon>
        <taxon>Mycosphaerellales</taxon>
        <taxon>Mycosphaerellaceae</taxon>
        <taxon>Pseudocercospora</taxon>
    </lineage>
</organism>
<reference evidence="2 3" key="1">
    <citation type="submission" date="2015-07" db="EMBL/GenBank/DDBJ databases">
        <title>Comparative genomics of the Sigatoka disease complex on banana suggests a link between parallel evolutionary changes in Pseudocercospora fijiensis and Pseudocercospora eumusae and increased virulence on the banana host.</title>
        <authorList>
            <person name="Chang T.-C."/>
            <person name="Salvucci A."/>
            <person name="Crous P.W."/>
            <person name="Stergiopoulos I."/>
        </authorList>
    </citation>
    <scope>NUCLEOTIDE SEQUENCE [LARGE SCALE GENOMIC DNA]</scope>
    <source>
        <strain evidence="2 3">CBS 114824</strain>
    </source>
</reference>
<name>A0A139HJY1_9PEZI</name>
<dbReference type="Proteomes" id="UP000070133">
    <property type="component" value="Unassembled WGS sequence"/>
</dbReference>
<dbReference type="EMBL" id="LFZN01000037">
    <property type="protein sequence ID" value="KXT02791.1"/>
    <property type="molecule type" value="Genomic_DNA"/>
</dbReference>
<feature type="region of interest" description="Disordered" evidence="1">
    <location>
        <begin position="52"/>
        <end position="141"/>
    </location>
</feature>
<evidence type="ECO:0000313" key="2">
    <source>
        <dbReference type="EMBL" id="KXT02791.1"/>
    </source>
</evidence>
<sequence length="199" mass="21656">MDEYTTLSRMLASSSCDRANAFLNEARDDEPDDSGKTDKKMMYIKEIVLAISEGKNKNKSHSSSPPPPLAKQHSSLALPIYHPSRTNTPSRITSSTNPFPQPNKQTTCPTTPNASKPSSVSASSSFHHASPEDPSTPSHLLLPTIQHPTTSLSENIQSLESVALRVWAEVKRSGLFPASGVLSAVWRSTSYHSELSEIL</sequence>
<evidence type="ECO:0000313" key="3">
    <source>
        <dbReference type="Proteomes" id="UP000070133"/>
    </source>
</evidence>
<keyword evidence="3" id="KW-1185">Reference proteome</keyword>
<feature type="compositionally biased region" description="Low complexity" evidence="1">
    <location>
        <begin position="114"/>
        <end position="128"/>
    </location>
</feature>
<accession>A0A139HJY1</accession>
<gene>
    <name evidence="2" type="ORF">AC578_5359</name>
</gene>
<protein>
    <submittedName>
        <fullName evidence="2">Uncharacterized protein</fullName>
    </submittedName>
</protein>
<dbReference type="AlphaFoldDB" id="A0A139HJY1"/>
<comment type="caution">
    <text evidence="2">The sequence shown here is derived from an EMBL/GenBank/DDBJ whole genome shotgun (WGS) entry which is preliminary data.</text>
</comment>
<evidence type="ECO:0000256" key="1">
    <source>
        <dbReference type="SAM" id="MobiDB-lite"/>
    </source>
</evidence>